<protein>
    <submittedName>
        <fullName evidence="2">Aldo/keto reductase</fullName>
    </submittedName>
</protein>
<dbReference type="Gene3D" id="3.20.20.100">
    <property type="entry name" value="NADP-dependent oxidoreductase domain"/>
    <property type="match status" value="1"/>
</dbReference>
<dbReference type="SUPFAM" id="SSF51430">
    <property type="entry name" value="NAD(P)-linked oxidoreductase"/>
    <property type="match status" value="1"/>
</dbReference>
<dbReference type="PROSITE" id="PS00062">
    <property type="entry name" value="ALDOKETO_REDUCTASE_2"/>
    <property type="match status" value="1"/>
</dbReference>
<evidence type="ECO:0000259" key="1">
    <source>
        <dbReference type="Pfam" id="PF00248"/>
    </source>
</evidence>
<organism evidence="2 3">
    <name type="scientific">Streptomyces yatensis</name>
    <dbReference type="NCBI Taxonomy" id="155177"/>
    <lineage>
        <taxon>Bacteria</taxon>
        <taxon>Bacillati</taxon>
        <taxon>Actinomycetota</taxon>
        <taxon>Actinomycetes</taxon>
        <taxon>Kitasatosporales</taxon>
        <taxon>Streptomycetaceae</taxon>
        <taxon>Streptomyces</taxon>
        <taxon>Streptomyces violaceusniger group</taxon>
    </lineage>
</organism>
<dbReference type="InterPro" id="IPR050523">
    <property type="entry name" value="AKR_Detox_Biosynth"/>
</dbReference>
<dbReference type="PRINTS" id="PR00069">
    <property type="entry name" value="ALDKETRDTASE"/>
</dbReference>
<dbReference type="InterPro" id="IPR023210">
    <property type="entry name" value="NADP_OxRdtase_dom"/>
</dbReference>
<feature type="domain" description="NADP-dependent oxidoreductase" evidence="1">
    <location>
        <begin position="12"/>
        <end position="308"/>
    </location>
</feature>
<dbReference type="InterPro" id="IPR036812">
    <property type="entry name" value="NAD(P)_OxRdtase_dom_sf"/>
</dbReference>
<dbReference type="RefSeq" id="WP_211121362.1">
    <property type="nucleotide sequence ID" value="NZ_BAAALR010000146.1"/>
</dbReference>
<comment type="caution">
    <text evidence="2">The sequence shown here is derived from an EMBL/GenBank/DDBJ whole genome shotgun (WGS) entry which is preliminary data.</text>
</comment>
<accession>A0ABP4VNK6</accession>
<evidence type="ECO:0000313" key="3">
    <source>
        <dbReference type="Proteomes" id="UP001499947"/>
    </source>
</evidence>
<dbReference type="Pfam" id="PF00248">
    <property type="entry name" value="Aldo_ket_red"/>
    <property type="match status" value="1"/>
</dbReference>
<dbReference type="Proteomes" id="UP001499947">
    <property type="component" value="Unassembled WGS sequence"/>
</dbReference>
<evidence type="ECO:0000313" key="2">
    <source>
        <dbReference type="EMBL" id="GAA1731035.1"/>
    </source>
</evidence>
<dbReference type="InterPro" id="IPR020471">
    <property type="entry name" value="AKR"/>
</dbReference>
<gene>
    <name evidence="2" type="ORF">GCM10009680_84970</name>
</gene>
<dbReference type="CDD" id="cd19081">
    <property type="entry name" value="AKR_AKR9C1"/>
    <property type="match status" value="1"/>
</dbReference>
<sequence>MTAIGTGIDVSPLALGGTTFGWTSDEATSRQVLDGFLHAGGNLIDTSDSYSAWAPGNCGGESETIIGAWMAARGNRDRVIIGTKVSRHPEFAGLSAANVAAAADASLKRLGTGYIDLYWAHYDDPDVPLQETAEAFDALVRAGKVRAIGVSNYTGERIREWITIARRENYVVPVAVQPLYNLVKREAYERDIAPVAAAENLAVLPYQALASGFLTGKYRAESDLAGGIRQYMARGFYSEAGLAVVGVLEGIAREHGSTPAAVALAWLRGRPGVAAPIASARTLDQLASMMAFTRLQLTADQRSALDDVSARVPSV</sequence>
<name>A0ABP4VNK6_9ACTN</name>
<keyword evidence="3" id="KW-1185">Reference proteome</keyword>
<dbReference type="PANTHER" id="PTHR43364">
    <property type="entry name" value="NADH-SPECIFIC METHYLGLYOXAL REDUCTASE-RELATED"/>
    <property type="match status" value="1"/>
</dbReference>
<dbReference type="InterPro" id="IPR018170">
    <property type="entry name" value="Aldo/ket_reductase_CS"/>
</dbReference>
<dbReference type="PANTHER" id="PTHR43364:SF6">
    <property type="entry name" value="OXIDOREDUCTASE-RELATED"/>
    <property type="match status" value="1"/>
</dbReference>
<proteinExistence type="predicted"/>
<reference evidence="3" key="1">
    <citation type="journal article" date="2019" name="Int. J. Syst. Evol. Microbiol.">
        <title>The Global Catalogue of Microorganisms (GCM) 10K type strain sequencing project: providing services to taxonomists for standard genome sequencing and annotation.</title>
        <authorList>
            <consortium name="The Broad Institute Genomics Platform"/>
            <consortium name="The Broad Institute Genome Sequencing Center for Infectious Disease"/>
            <person name="Wu L."/>
            <person name="Ma J."/>
        </authorList>
    </citation>
    <scope>NUCLEOTIDE SEQUENCE [LARGE SCALE GENOMIC DNA]</scope>
    <source>
        <strain evidence="3">JCM 13244</strain>
    </source>
</reference>
<dbReference type="EMBL" id="BAAALR010000146">
    <property type="protein sequence ID" value="GAA1731035.1"/>
    <property type="molecule type" value="Genomic_DNA"/>
</dbReference>